<proteinExistence type="predicted"/>
<keyword evidence="3" id="KW-1185">Reference proteome</keyword>
<comment type="caution">
    <text evidence="2">The sequence shown here is derived from an EMBL/GenBank/DDBJ whole genome shotgun (WGS) entry which is preliminary data.</text>
</comment>
<accession>A0ABQ7CPC7</accession>
<sequence>MSLDRARSLRSDRAVCVLGRYVANKPCACSVDTYRPSLVRTRSLRSDRSVDRAWLELGRYVATEPCTCLVAMYDRAWLVHGRFGYMYVVSDNWYLVVRLRFRTRFCHELLRRGQPCRYTVHRPGGPQPHRPEDALPPFPLVPDMSTHPERDFQRVVVDALTAIWARVSRCRCSSRWSVRASSRQQQDRPASAEAPSATRPLMRTSPHISIPIYL</sequence>
<dbReference type="Proteomes" id="UP000266723">
    <property type="component" value="Unassembled WGS sequence"/>
</dbReference>
<evidence type="ECO:0000313" key="2">
    <source>
        <dbReference type="EMBL" id="KAF3561727.1"/>
    </source>
</evidence>
<name>A0ABQ7CPC7_BRACR</name>
<gene>
    <name evidence="2" type="ORF">DY000_02016150</name>
</gene>
<dbReference type="EMBL" id="QGKV02000759">
    <property type="protein sequence ID" value="KAF3561727.1"/>
    <property type="molecule type" value="Genomic_DNA"/>
</dbReference>
<reference evidence="2 3" key="1">
    <citation type="journal article" date="2020" name="BMC Genomics">
        <title>Intraspecific diversification of the crop wild relative Brassica cretica Lam. using demographic model selection.</title>
        <authorList>
            <person name="Kioukis A."/>
            <person name="Michalopoulou V.A."/>
            <person name="Briers L."/>
            <person name="Pirintsos S."/>
            <person name="Studholme D.J."/>
            <person name="Pavlidis P."/>
            <person name="Sarris P.F."/>
        </authorList>
    </citation>
    <scope>NUCLEOTIDE SEQUENCE [LARGE SCALE GENOMIC DNA]</scope>
    <source>
        <strain evidence="3">cv. PFS-1207/04</strain>
    </source>
</reference>
<organism evidence="2 3">
    <name type="scientific">Brassica cretica</name>
    <name type="common">Mustard</name>
    <dbReference type="NCBI Taxonomy" id="69181"/>
    <lineage>
        <taxon>Eukaryota</taxon>
        <taxon>Viridiplantae</taxon>
        <taxon>Streptophyta</taxon>
        <taxon>Embryophyta</taxon>
        <taxon>Tracheophyta</taxon>
        <taxon>Spermatophyta</taxon>
        <taxon>Magnoliopsida</taxon>
        <taxon>eudicotyledons</taxon>
        <taxon>Gunneridae</taxon>
        <taxon>Pentapetalae</taxon>
        <taxon>rosids</taxon>
        <taxon>malvids</taxon>
        <taxon>Brassicales</taxon>
        <taxon>Brassicaceae</taxon>
        <taxon>Brassiceae</taxon>
        <taxon>Brassica</taxon>
    </lineage>
</organism>
<feature type="region of interest" description="Disordered" evidence="1">
    <location>
        <begin position="181"/>
        <end position="202"/>
    </location>
</feature>
<evidence type="ECO:0000256" key="1">
    <source>
        <dbReference type="SAM" id="MobiDB-lite"/>
    </source>
</evidence>
<evidence type="ECO:0000313" key="3">
    <source>
        <dbReference type="Proteomes" id="UP000266723"/>
    </source>
</evidence>
<protein>
    <submittedName>
        <fullName evidence="2">Uncharacterized protein</fullName>
    </submittedName>
</protein>